<comment type="caution">
    <text evidence="6">The sequence shown here is derived from an EMBL/GenBank/DDBJ whole genome shotgun (WGS) entry which is preliminary data.</text>
</comment>
<evidence type="ECO:0000256" key="3">
    <source>
        <dbReference type="ARBA" id="ARBA00022833"/>
    </source>
</evidence>
<keyword evidence="2 4" id="KW-0863">Zinc-finger</keyword>
<accession>A0AAD7IXQ2</accession>
<keyword evidence="7" id="KW-1185">Reference proteome</keyword>
<organism evidence="6 7">
    <name type="scientific">Mycena metata</name>
    <dbReference type="NCBI Taxonomy" id="1033252"/>
    <lineage>
        <taxon>Eukaryota</taxon>
        <taxon>Fungi</taxon>
        <taxon>Dikarya</taxon>
        <taxon>Basidiomycota</taxon>
        <taxon>Agaricomycotina</taxon>
        <taxon>Agaricomycetes</taxon>
        <taxon>Agaricomycetidae</taxon>
        <taxon>Agaricales</taxon>
        <taxon>Marasmiineae</taxon>
        <taxon>Mycenaceae</taxon>
        <taxon>Mycena</taxon>
    </lineage>
</organism>
<reference evidence="6" key="1">
    <citation type="submission" date="2023-03" db="EMBL/GenBank/DDBJ databases">
        <title>Massive genome expansion in bonnet fungi (Mycena s.s.) driven by repeated elements and novel gene families across ecological guilds.</title>
        <authorList>
            <consortium name="Lawrence Berkeley National Laboratory"/>
            <person name="Harder C.B."/>
            <person name="Miyauchi S."/>
            <person name="Viragh M."/>
            <person name="Kuo A."/>
            <person name="Thoen E."/>
            <person name="Andreopoulos B."/>
            <person name="Lu D."/>
            <person name="Skrede I."/>
            <person name="Drula E."/>
            <person name="Henrissat B."/>
            <person name="Morin E."/>
            <person name="Kohler A."/>
            <person name="Barry K."/>
            <person name="LaButti K."/>
            <person name="Morin E."/>
            <person name="Salamov A."/>
            <person name="Lipzen A."/>
            <person name="Mereny Z."/>
            <person name="Hegedus B."/>
            <person name="Baldrian P."/>
            <person name="Stursova M."/>
            <person name="Weitz H."/>
            <person name="Taylor A."/>
            <person name="Grigoriev I.V."/>
            <person name="Nagy L.G."/>
            <person name="Martin F."/>
            <person name="Kauserud H."/>
        </authorList>
    </citation>
    <scope>NUCLEOTIDE SEQUENCE</scope>
    <source>
        <strain evidence="6">CBHHK182m</strain>
    </source>
</reference>
<dbReference type="Pfam" id="PF20179">
    <property type="entry name" value="MSS51_C"/>
    <property type="match status" value="1"/>
</dbReference>
<name>A0AAD7IXQ2_9AGAR</name>
<dbReference type="Pfam" id="PF01753">
    <property type="entry name" value="zf-MYND"/>
    <property type="match status" value="2"/>
</dbReference>
<evidence type="ECO:0000313" key="6">
    <source>
        <dbReference type="EMBL" id="KAJ7752640.1"/>
    </source>
</evidence>
<dbReference type="EMBL" id="JARKIB010000058">
    <property type="protein sequence ID" value="KAJ7752640.1"/>
    <property type="molecule type" value="Genomic_DNA"/>
</dbReference>
<dbReference type="Gene3D" id="6.10.140.2220">
    <property type="match status" value="1"/>
</dbReference>
<dbReference type="GO" id="GO:0008270">
    <property type="term" value="F:zinc ion binding"/>
    <property type="evidence" value="ECO:0007669"/>
    <property type="project" value="UniProtKB-KW"/>
</dbReference>
<evidence type="ECO:0000259" key="5">
    <source>
        <dbReference type="PROSITE" id="PS50865"/>
    </source>
</evidence>
<feature type="domain" description="MYND-type" evidence="5">
    <location>
        <begin position="12"/>
        <end position="64"/>
    </location>
</feature>
<keyword evidence="1" id="KW-0479">Metal-binding</keyword>
<evidence type="ECO:0000256" key="2">
    <source>
        <dbReference type="ARBA" id="ARBA00022771"/>
    </source>
</evidence>
<dbReference type="AlphaFoldDB" id="A0AAD7IXQ2"/>
<dbReference type="PROSITE" id="PS50865">
    <property type="entry name" value="ZF_MYND_2"/>
    <property type="match status" value="1"/>
</dbReference>
<proteinExistence type="predicted"/>
<dbReference type="InterPro" id="IPR046824">
    <property type="entry name" value="Mss51-like_C"/>
</dbReference>
<sequence length="489" mass="54289">MSPPTDGVGLSCHKCGKMEMLDPVRDGRATMAAAAHLVCGGCRRVYYCSEACQKAHWNRHKALCKVLRKIEKDFETADDLAKAFDRPVPTTIDPVIINKISVSHHQRLMNLCEAGLGRELNDDECTIVACEPKCLACARTGLILRVEARNSGPNARVTALKPCPECKMAFYCSDAHWDAARALHITPCADLPEGVSQCEMNIQLRRNAEFQGVMTAPRLRASMWQFMPREEVWIALQGQTWEDILRRGMDNSPVGSILGPIFTPPCVRTVSSLATTVMTALYALEQLNPDTAWTSKSTITIHILGALPDFSPDIAFMYEAILHRLPHIIFCSPAVATFVPLPAWVNKLVREHEPCSSCSSLHARTITHQHVTKYYDDYIRGEGASFEPPDLAIVTNPFLAASDQTGWRRVIKTLTTYHIPSIFTASLLAYEQRAAEQDMTFIRENCGSVEFIPSLTMVKNPWASLVMHPNSQSVYGFHSPNGGLTAGFR</sequence>
<dbReference type="SUPFAM" id="SSF144232">
    <property type="entry name" value="HIT/MYND zinc finger-like"/>
    <property type="match status" value="2"/>
</dbReference>
<evidence type="ECO:0000313" key="7">
    <source>
        <dbReference type="Proteomes" id="UP001215598"/>
    </source>
</evidence>
<keyword evidence="3" id="KW-0862">Zinc</keyword>
<dbReference type="PANTHER" id="PTHR28069">
    <property type="entry name" value="GH20023P"/>
    <property type="match status" value="1"/>
</dbReference>
<evidence type="ECO:0000256" key="1">
    <source>
        <dbReference type="ARBA" id="ARBA00022723"/>
    </source>
</evidence>
<protein>
    <recommendedName>
        <fullName evidence="5">MYND-type domain-containing protein</fullName>
    </recommendedName>
</protein>
<evidence type="ECO:0000256" key="4">
    <source>
        <dbReference type="PROSITE-ProRule" id="PRU00134"/>
    </source>
</evidence>
<dbReference type="Proteomes" id="UP001215598">
    <property type="component" value="Unassembled WGS sequence"/>
</dbReference>
<gene>
    <name evidence="6" type="ORF">B0H16DRAFT_1887198</name>
</gene>
<dbReference type="InterPro" id="IPR002893">
    <property type="entry name" value="Znf_MYND"/>
</dbReference>